<dbReference type="InterPro" id="IPR011814">
    <property type="entry name" value="BioC"/>
</dbReference>
<dbReference type="GO" id="GO:0032259">
    <property type="term" value="P:methylation"/>
    <property type="evidence" value="ECO:0007669"/>
    <property type="project" value="UniProtKB-KW"/>
</dbReference>
<evidence type="ECO:0000256" key="1">
    <source>
        <dbReference type="ARBA" id="ARBA00022603"/>
    </source>
</evidence>
<dbReference type="CDD" id="cd02440">
    <property type="entry name" value="AdoMet_MTases"/>
    <property type="match status" value="1"/>
</dbReference>
<gene>
    <name evidence="5 7" type="primary">bioC</name>
    <name evidence="7" type="ORF">CSB45_06635</name>
</gene>
<dbReference type="EC" id="2.1.1.197" evidence="5"/>
<comment type="function">
    <text evidence="5">Converts the free carboxyl group of a malonyl-thioester to its methyl ester by transfer of a methyl group from S-adenosyl-L-methionine (SAM). It allows to synthesize pimeloyl-ACP via the fatty acid synthetic pathway.</text>
</comment>
<dbReference type="GO" id="GO:0010340">
    <property type="term" value="F:carboxyl-O-methyltransferase activity"/>
    <property type="evidence" value="ECO:0007669"/>
    <property type="project" value="UniProtKB-UniRule"/>
</dbReference>
<dbReference type="Proteomes" id="UP000229740">
    <property type="component" value="Unassembled WGS sequence"/>
</dbReference>
<keyword evidence="3 5" id="KW-0949">S-adenosyl-L-methionine</keyword>
<reference evidence="7 8" key="1">
    <citation type="submission" date="2017-10" db="EMBL/GenBank/DDBJ databases">
        <title>Novel microbial diversity and functional potential in the marine mammal oral microbiome.</title>
        <authorList>
            <person name="Dudek N.K."/>
            <person name="Sun C.L."/>
            <person name="Burstein D."/>
            <person name="Kantor R.S."/>
            <person name="Aliaga Goltsman D.S."/>
            <person name="Bik E.M."/>
            <person name="Thomas B.C."/>
            <person name="Banfield J.F."/>
            <person name="Relman D.A."/>
        </authorList>
    </citation>
    <scope>NUCLEOTIDE SEQUENCE [LARGE SCALE GENOMIC DNA]</scope>
    <source>
        <strain evidence="7">DOLZORAL124_49_17</strain>
    </source>
</reference>
<sequence>MPFSIMPNSILKQRVQTSFHKSLYSYSQHAVVQTQMAEELLDRLEQVSQGRFNAVLEIGCGSGVLTERFLKRFQVKRFHANDIVKACEEIMSDIFRQYPGQGCFEFLAGDIETMERIPQNLDLVISNAAVQWLDDFEGFLSRIRAQLTPNAILAFSTFGPRNLEEIRALSGNSLDYLSLQHIEACLKQHFQRISCTEARSVLSFSSPRQVLNHLRLTGVNGISKQRWTKTDLQNFERRYQECFKKADGTLALSYHPILCLARKA</sequence>
<organism evidence="7 8">
    <name type="scientific">candidate division KSB3 bacterium</name>
    <dbReference type="NCBI Taxonomy" id="2044937"/>
    <lineage>
        <taxon>Bacteria</taxon>
        <taxon>candidate division KSB3</taxon>
    </lineage>
</organism>
<dbReference type="PANTHER" id="PTHR43861">
    <property type="entry name" value="TRANS-ACONITATE 2-METHYLTRANSFERASE-RELATED"/>
    <property type="match status" value="1"/>
</dbReference>
<keyword evidence="2 5" id="KW-0808">Transferase</keyword>
<dbReference type="InterPro" id="IPR029063">
    <property type="entry name" value="SAM-dependent_MTases_sf"/>
</dbReference>
<dbReference type="PANTHER" id="PTHR43861:SF6">
    <property type="entry name" value="METHYLTRANSFERASE TYPE 11"/>
    <property type="match status" value="1"/>
</dbReference>
<feature type="domain" description="Methyltransferase" evidence="6">
    <location>
        <begin position="55"/>
        <end position="150"/>
    </location>
</feature>
<evidence type="ECO:0000256" key="3">
    <source>
        <dbReference type="ARBA" id="ARBA00022691"/>
    </source>
</evidence>
<dbReference type="Pfam" id="PF13649">
    <property type="entry name" value="Methyltransf_25"/>
    <property type="match status" value="1"/>
</dbReference>
<dbReference type="Gene3D" id="3.40.50.150">
    <property type="entry name" value="Vaccinia Virus protein VP39"/>
    <property type="match status" value="1"/>
</dbReference>
<comment type="pathway">
    <text evidence="5">Cofactor biosynthesis; biotin biosynthesis.</text>
</comment>
<evidence type="ECO:0000256" key="2">
    <source>
        <dbReference type="ARBA" id="ARBA00022679"/>
    </source>
</evidence>
<dbReference type="HAMAP" id="MF_00835">
    <property type="entry name" value="BioC"/>
    <property type="match status" value="1"/>
</dbReference>
<comment type="caution">
    <text evidence="7">The sequence shown here is derived from an EMBL/GenBank/DDBJ whole genome shotgun (WGS) entry which is preliminary data.</text>
</comment>
<name>A0A2G6E601_9BACT</name>
<keyword evidence="4 5" id="KW-0093">Biotin biosynthesis</keyword>
<proteinExistence type="inferred from homology"/>
<dbReference type="AlphaFoldDB" id="A0A2G6E601"/>
<evidence type="ECO:0000256" key="4">
    <source>
        <dbReference type="ARBA" id="ARBA00022756"/>
    </source>
</evidence>
<dbReference type="UniPathway" id="UPA00078"/>
<dbReference type="GO" id="GO:0009102">
    <property type="term" value="P:biotin biosynthetic process"/>
    <property type="evidence" value="ECO:0007669"/>
    <property type="project" value="UniProtKB-UniRule"/>
</dbReference>
<dbReference type="SUPFAM" id="SSF53335">
    <property type="entry name" value="S-adenosyl-L-methionine-dependent methyltransferases"/>
    <property type="match status" value="1"/>
</dbReference>
<evidence type="ECO:0000256" key="5">
    <source>
        <dbReference type="HAMAP-Rule" id="MF_00835"/>
    </source>
</evidence>
<dbReference type="EMBL" id="PDPS01000026">
    <property type="protein sequence ID" value="PID57500.1"/>
    <property type="molecule type" value="Genomic_DNA"/>
</dbReference>
<dbReference type="NCBIfam" id="TIGR02072">
    <property type="entry name" value="BioC"/>
    <property type="match status" value="1"/>
</dbReference>
<dbReference type="InterPro" id="IPR041698">
    <property type="entry name" value="Methyltransf_25"/>
</dbReference>
<keyword evidence="1 5" id="KW-0489">Methyltransferase</keyword>
<evidence type="ECO:0000313" key="8">
    <source>
        <dbReference type="Proteomes" id="UP000229740"/>
    </source>
</evidence>
<comment type="catalytic activity">
    <reaction evidence="5">
        <text>malonyl-[ACP] + S-adenosyl-L-methionine = malonyl-[ACP] methyl ester + S-adenosyl-L-homocysteine</text>
        <dbReference type="Rhea" id="RHEA:17105"/>
        <dbReference type="Rhea" id="RHEA-COMP:9623"/>
        <dbReference type="Rhea" id="RHEA-COMP:9954"/>
        <dbReference type="ChEBI" id="CHEBI:57856"/>
        <dbReference type="ChEBI" id="CHEBI:59789"/>
        <dbReference type="ChEBI" id="CHEBI:78449"/>
        <dbReference type="ChEBI" id="CHEBI:78845"/>
        <dbReference type="EC" id="2.1.1.197"/>
    </reaction>
</comment>
<evidence type="ECO:0000259" key="6">
    <source>
        <dbReference type="Pfam" id="PF13649"/>
    </source>
</evidence>
<comment type="similarity">
    <text evidence="5">Belongs to the methyltransferase superfamily.</text>
</comment>
<evidence type="ECO:0000313" key="7">
    <source>
        <dbReference type="EMBL" id="PID57500.1"/>
    </source>
</evidence>
<dbReference type="GO" id="GO:0102130">
    <property type="term" value="F:malonyl-CoA methyltransferase activity"/>
    <property type="evidence" value="ECO:0007669"/>
    <property type="project" value="UniProtKB-EC"/>
</dbReference>
<protein>
    <recommendedName>
        <fullName evidence="5">Malonyl-[acyl-carrier protein] O-methyltransferase</fullName>
        <shortName evidence="5">Malonyl-ACP O-methyltransferase</shortName>
        <ecNumber evidence="5">2.1.1.197</ecNumber>
    </recommendedName>
    <alternativeName>
        <fullName evidence="5">Biotin synthesis protein BioC</fullName>
    </alternativeName>
</protein>
<accession>A0A2G6E601</accession>